<dbReference type="PROSITE" id="PS51412">
    <property type="entry name" value="MACPF_2"/>
    <property type="match status" value="1"/>
</dbReference>
<dbReference type="GO" id="GO:0009626">
    <property type="term" value="P:plant-type hypersensitive response"/>
    <property type="evidence" value="ECO:0007669"/>
    <property type="project" value="TreeGrafter"/>
</dbReference>
<dbReference type="InterPro" id="IPR020864">
    <property type="entry name" value="MACPF"/>
</dbReference>
<dbReference type="PANTHER" id="PTHR33199">
    <property type="entry name" value="MACPF DOMAIN-CONTAINING PROTEIN CAD1"/>
    <property type="match status" value="1"/>
</dbReference>
<keyword evidence="3" id="KW-1185">Reference proteome</keyword>
<dbReference type="Proteomes" id="UP001370490">
    <property type="component" value="Unassembled WGS sequence"/>
</dbReference>
<reference evidence="2 3" key="1">
    <citation type="submission" date="2023-12" db="EMBL/GenBank/DDBJ databases">
        <title>A high-quality genome assembly for Dillenia turbinata (Dilleniales).</title>
        <authorList>
            <person name="Chanderbali A."/>
        </authorList>
    </citation>
    <scope>NUCLEOTIDE SEQUENCE [LARGE SCALE GENOMIC DNA]</scope>
    <source>
        <strain evidence="2">LSX21</strain>
        <tissue evidence="2">Leaf</tissue>
    </source>
</reference>
<feature type="domain" description="MACPF" evidence="1">
    <location>
        <begin position="7"/>
        <end position="378"/>
    </location>
</feature>
<proteinExistence type="predicted"/>
<evidence type="ECO:0000259" key="1">
    <source>
        <dbReference type="PROSITE" id="PS51412"/>
    </source>
</evidence>
<dbReference type="Pfam" id="PF01823">
    <property type="entry name" value="MACPF"/>
    <property type="match status" value="1"/>
</dbReference>
<evidence type="ECO:0000313" key="2">
    <source>
        <dbReference type="EMBL" id="KAK6914380.1"/>
    </source>
</evidence>
<protein>
    <submittedName>
        <fullName evidence="2">Membrane attack complex component/perforin (MACPF) domain</fullName>
    </submittedName>
</protein>
<accession>A0AAN8UFB1</accession>
<dbReference type="AlphaFoldDB" id="A0AAN8UFB1"/>
<gene>
    <name evidence="2" type="ORF">RJ641_021701</name>
</gene>
<organism evidence="2 3">
    <name type="scientific">Dillenia turbinata</name>
    <dbReference type="NCBI Taxonomy" id="194707"/>
    <lineage>
        <taxon>Eukaryota</taxon>
        <taxon>Viridiplantae</taxon>
        <taxon>Streptophyta</taxon>
        <taxon>Embryophyta</taxon>
        <taxon>Tracheophyta</taxon>
        <taxon>Spermatophyta</taxon>
        <taxon>Magnoliopsida</taxon>
        <taxon>eudicotyledons</taxon>
        <taxon>Gunneridae</taxon>
        <taxon>Pentapetalae</taxon>
        <taxon>Dilleniales</taxon>
        <taxon>Dilleniaceae</taxon>
        <taxon>Dillenia</taxon>
    </lineage>
</organism>
<dbReference type="GO" id="GO:0005886">
    <property type="term" value="C:plasma membrane"/>
    <property type="evidence" value="ECO:0007669"/>
    <property type="project" value="TreeGrafter"/>
</dbReference>
<dbReference type="GO" id="GO:2000031">
    <property type="term" value="P:regulation of salicylic acid mediated signaling pathway"/>
    <property type="evidence" value="ECO:0007669"/>
    <property type="project" value="InterPro"/>
</dbReference>
<evidence type="ECO:0000313" key="3">
    <source>
        <dbReference type="Proteomes" id="UP001370490"/>
    </source>
</evidence>
<sequence>MRGSRIIEEEEEEKWIGIRAVESLGLGFDLTSDFRLKFAKGGGRLVVLDEVNKRDIVVPAVGGGITIPNVSQDIRFDKGDQIRFKSDVLQFNQMSELLNQKSSLQGKVPSGYFNSIFNFSGAWLNDSADTKCLAFDGYFISLYYLHLIASQLVLQDRVRKSVPSRWDPASLSRSEYCVVSGTYAKLSLAHGQTAILCGPPSEPVWDKVPHDRFIQTYGTHVIVGMAVGGQDVVCVRQNHSSTIPAAELKGYLEELGDSLFSDGRSPSLLEQKLKDGKRNVPEVFSRILQSNPMQLSSVTETSSKDGLTLIWSKRGGDVLQHSHSSWLQSVAENPDAILFKFVPITSLLIGVPGSGYLSHAINLYTRCELFDSQILQENLVLLGLGWEGAGGWGGAKTKNHKFEPRVIKLTAR</sequence>
<dbReference type="InterPro" id="IPR044663">
    <property type="entry name" value="CAD1/NSL1-like"/>
</dbReference>
<dbReference type="PANTHER" id="PTHR33199:SF2">
    <property type="entry name" value="OS02G0475300 PROTEIN"/>
    <property type="match status" value="1"/>
</dbReference>
<comment type="caution">
    <text evidence="2">The sequence shown here is derived from an EMBL/GenBank/DDBJ whole genome shotgun (WGS) entry which is preliminary data.</text>
</comment>
<dbReference type="EMBL" id="JBAMMX010000026">
    <property type="protein sequence ID" value="KAK6914380.1"/>
    <property type="molecule type" value="Genomic_DNA"/>
</dbReference>
<name>A0AAN8UFB1_9MAGN</name>